<evidence type="ECO:0000259" key="2">
    <source>
        <dbReference type="Pfam" id="PF08346"/>
    </source>
</evidence>
<dbReference type="EMBL" id="BK014752">
    <property type="protein sequence ID" value="DAD74071.1"/>
    <property type="molecule type" value="Genomic_DNA"/>
</dbReference>
<dbReference type="Pfam" id="PF08346">
    <property type="entry name" value="AntA"/>
    <property type="match status" value="1"/>
</dbReference>
<feature type="domain" description="Antirepressor protein C-terminal" evidence="1">
    <location>
        <begin position="137"/>
        <end position="241"/>
    </location>
</feature>
<evidence type="ECO:0000259" key="1">
    <source>
        <dbReference type="Pfam" id="PF03374"/>
    </source>
</evidence>
<protein>
    <submittedName>
        <fullName evidence="3">AntA/AntB antirepressor</fullName>
    </submittedName>
</protein>
<dbReference type="InterPro" id="IPR013557">
    <property type="entry name" value="AntA/B_antirep"/>
</dbReference>
<name>A0A8S5LW38_9CAUD</name>
<reference evidence="3" key="1">
    <citation type="journal article" date="2021" name="Proc. Natl. Acad. Sci. U.S.A.">
        <title>A Catalog of Tens of Thousands of Viruses from Human Metagenomes Reveals Hidden Associations with Chronic Diseases.</title>
        <authorList>
            <person name="Tisza M.J."/>
            <person name="Buck C.B."/>
        </authorList>
    </citation>
    <scope>NUCLEOTIDE SEQUENCE</scope>
    <source>
        <strain evidence="3">CtqYq4</strain>
    </source>
</reference>
<dbReference type="Pfam" id="PF03374">
    <property type="entry name" value="ANT"/>
    <property type="match status" value="1"/>
</dbReference>
<sequence>MNSLIPINYDNPERPTVSGRELHEFLQVGADYRHWFPRMCEYGFTEGEDFNPVKIDRVQNEGGRKVSRTLDDHQLTIPMAKELCMIQRNERGKQARQYFLAVEAQWNSPEAVMRRAVLIAQKQNDQLKAANRQLLAENNDLKPDAEYARAVCVGKNCRTTTTLAKDYGLSAEKLNSILHGLKIQYKTSDGQWVLYAKYCGKGYTKNRKSTPFQHKSTGEWDTKNTTVWTEAGQRFIYEQLKAVGMLPSVERRQSVEQMELAARQHNQDGVA</sequence>
<proteinExistence type="predicted"/>
<accession>A0A8S5LW38</accession>
<dbReference type="GO" id="GO:0003677">
    <property type="term" value="F:DNA binding"/>
    <property type="evidence" value="ECO:0007669"/>
    <property type="project" value="InterPro"/>
</dbReference>
<dbReference type="InterPro" id="IPR005039">
    <property type="entry name" value="Ant_C"/>
</dbReference>
<evidence type="ECO:0000313" key="3">
    <source>
        <dbReference type="EMBL" id="DAD74071.1"/>
    </source>
</evidence>
<organism evidence="3">
    <name type="scientific">Myoviridae sp. ctqYq4</name>
    <dbReference type="NCBI Taxonomy" id="2826702"/>
    <lineage>
        <taxon>Viruses</taxon>
        <taxon>Duplodnaviria</taxon>
        <taxon>Heunggongvirae</taxon>
        <taxon>Uroviricota</taxon>
        <taxon>Caudoviricetes</taxon>
    </lineage>
</organism>
<feature type="domain" description="AntA/AntB antirepressor" evidence="2">
    <location>
        <begin position="17"/>
        <end position="89"/>
    </location>
</feature>